<gene>
    <name evidence="3" type="ORF">CEY16_05210</name>
</gene>
<organism evidence="3 4">
    <name type="scientific">Halalkalibacillus sediminis</name>
    <dbReference type="NCBI Taxonomy" id="2018042"/>
    <lineage>
        <taxon>Bacteria</taxon>
        <taxon>Bacillati</taxon>
        <taxon>Bacillota</taxon>
        <taxon>Bacilli</taxon>
        <taxon>Bacillales</taxon>
        <taxon>Bacillaceae</taxon>
        <taxon>Halalkalibacillus</taxon>
    </lineage>
</organism>
<protein>
    <submittedName>
        <fullName evidence="3">Uncharacterized protein</fullName>
    </submittedName>
</protein>
<evidence type="ECO:0000313" key="3">
    <source>
        <dbReference type="EMBL" id="PKR79152.1"/>
    </source>
</evidence>
<feature type="compositionally biased region" description="Acidic residues" evidence="1">
    <location>
        <begin position="23"/>
        <end position="36"/>
    </location>
</feature>
<dbReference type="PROSITE" id="PS51257">
    <property type="entry name" value="PROKAR_LIPOPROTEIN"/>
    <property type="match status" value="1"/>
</dbReference>
<proteinExistence type="predicted"/>
<keyword evidence="2" id="KW-0732">Signal</keyword>
<feature type="region of interest" description="Disordered" evidence="1">
    <location>
        <begin position="200"/>
        <end position="231"/>
    </location>
</feature>
<feature type="compositionally biased region" description="Acidic residues" evidence="1">
    <location>
        <begin position="206"/>
        <end position="231"/>
    </location>
</feature>
<evidence type="ECO:0000256" key="2">
    <source>
        <dbReference type="SAM" id="SignalP"/>
    </source>
</evidence>
<dbReference type="RefSeq" id="WP_101330896.1">
    <property type="nucleotide sequence ID" value="NZ_PJNH01000001.1"/>
</dbReference>
<accession>A0A2I0QXU2</accession>
<dbReference type="EMBL" id="PJNH01000001">
    <property type="protein sequence ID" value="PKR79152.1"/>
    <property type="molecule type" value="Genomic_DNA"/>
</dbReference>
<name>A0A2I0QXU2_9BACI</name>
<evidence type="ECO:0000313" key="4">
    <source>
        <dbReference type="Proteomes" id="UP000243524"/>
    </source>
</evidence>
<feature type="compositionally biased region" description="Acidic residues" evidence="1">
    <location>
        <begin position="43"/>
        <end position="65"/>
    </location>
</feature>
<feature type="signal peptide" evidence="2">
    <location>
        <begin position="1"/>
        <end position="19"/>
    </location>
</feature>
<sequence length="231" mass="26138">MRYLVVLLASLMLILAACGGGDDSNETEENNEETEQTDGNSGESEEDSEQDNEESTEEDTEETNEDSASGTDEQVVTAVQDYSDAMEQFQDEQVDGSTVQDMESREEVAEWFQENAPVTEKFATQISEDFFKEDGGELTWAELDYSVTFDAEEHKAYQVTESNFLVSFQIAGDAEENRGHYNYNVVDQEGEWLVNEFDFGYLDGEHPDDQEEEEQAEESSEDSEEDSDDEE</sequence>
<reference evidence="3 4" key="1">
    <citation type="submission" date="2017-06" db="EMBL/GenBank/DDBJ databases">
        <title>the draft geome sequence of Illustriluteabacillus marina B3227.</title>
        <authorList>
            <person name="He R.-H."/>
            <person name="Du Z.-J."/>
        </authorList>
    </citation>
    <scope>NUCLEOTIDE SEQUENCE [LARGE SCALE GENOMIC DNA]</scope>
    <source>
        <strain evidence="3 4">B3227</strain>
    </source>
</reference>
<comment type="caution">
    <text evidence="3">The sequence shown here is derived from an EMBL/GenBank/DDBJ whole genome shotgun (WGS) entry which is preliminary data.</text>
</comment>
<feature type="chain" id="PRO_5038566638" evidence="2">
    <location>
        <begin position="20"/>
        <end position="231"/>
    </location>
</feature>
<dbReference type="OrthoDB" id="2972052at2"/>
<feature type="region of interest" description="Disordered" evidence="1">
    <location>
        <begin position="20"/>
        <end position="73"/>
    </location>
</feature>
<evidence type="ECO:0000256" key="1">
    <source>
        <dbReference type="SAM" id="MobiDB-lite"/>
    </source>
</evidence>
<dbReference type="Proteomes" id="UP000243524">
    <property type="component" value="Unassembled WGS sequence"/>
</dbReference>
<keyword evidence="4" id="KW-1185">Reference proteome</keyword>
<dbReference type="AlphaFoldDB" id="A0A2I0QXU2"/>